<gene>
    <name evidence="2" type="ORF">CYMTET_23582</name>
</gene>
<organism evidence="2 3">
    <name type="scientific">Cymbomonas tetramitiformis</name>
    <dbReference type="NCBI Taxonomy" id="36881"/>
    <lineage>
        <taxon>Eukaryota</taxon>
        <taxon>Viridiplantae</taxon>
        <taxon>Chlorophyta</taxon>
        <taxon>Pyramimonadophyceae</taxon>
        <taxon>Pyramimonadales</taxon>
        <taxon>Pyramimonadaceae</taxon>
        <taxon>Cymbomonas</taxon>
    </lineage>
</organism>
<reference evidence="2 3" key="1">
    <citation type="journal article" date="2015" name="Genome Biol. Evol.">
        <title>Comparative Genomics of a Bacterivorous Green Alga Reveals Evolutionary Causalities and Consequences of Phago-Mixotrophic Mode of Nutrition.</title>
        <authorList>
            <person name="Burns J.A."/>
            <person name="Paasch A."/>
            <person name="Narechania A."/>
            <person name="Kim E."/>
        </authorList>
    </citation>
    <scope>NUCLEOTIDE SEQUENCE [LARGE SCALE GENOMIC DNA]</scope>
    <source>
        <strain evidence="2 3">PLY_AMNH</strain>
    </source>
</reference>
<feature type="transmembrane region" description="Helical" evidence="1">
    <location>
        <begin position="111"/>
        <end position="134"/>
    </location>
</feature>
<keyword evidence="1" id="KW-1133">Transmembrane helix</keyword>
<name>A0AAE0FYB9_9CHLO</name>
<accession>A0AAE0FYB9</accession>
<keyword evidence="3" id="KW-1185">Reference proteome</keyword>
<evidence type="ECO:0000256" key="1">
    <source>
        <dbReference type="SAM" id="Phobius"/>
    </source>
</evidence>
<proteinExistence type="predicted"/>
<evidence type="ECO:0000313" key="2">
    <source>
        <dbReference type="EMBL" id="KAK3267885.1"/>
    </source>
</evidence>
<dbReference type="Proteomes" id="UP001190700">
    <property type="component" value="Unassembled WGS sequence"/>
</dbReference>
<dbReference type="AlphaFoldDB" id="A0AAE0FYB9"/>
<keyword evidence="1" id="KW-0812">Transmembrane</keyword>
<dbReference type="EMBL" id="LGRX02012142">
    <property type="protein sequence ID" value="KAK3267885.1"/>
    <property type="molecule type" value="Genomic_DNA"/>
</dbReference>
<sequence length="322" mass="35683">MVATLQTKYQVQKRANRLARAEHPKFKGSTTCWSTCAPALGFVHQASKLAIIASVVGVLASSSAIRIVWLIFLERRSASALRGIDSSWMRYAALKARTIRRQRALERFAKAGGPVLLVALKAAAALVLVTALWYNSRRPERQPPGRTCGSPFTRIERMTFALHCLELVTQLHESKRHIGTLFGSLPLSLQWVVPCTALLLADLPILSQVRPAASLEVALGSRLMRPRLHARIEDEVRVRELQSAAFEKLHKGTHHCSWMGDPYDARRKAVDVNKGRTNDLFRQALQAALADPRITAAEERVLLLDGPAGISSHIAIDPSLMW</sequence>
<comment type="caution">
    <text evidence="2">The sequence shown here is derived from an EMBL/GenBank/DDBJ whole genome shotgun (WGS) entry which is preliminary data.</text>
</comment>
<feature type="transmembrane region" description="Helical" evidence="1">
    <location>
        <begin position="49"/>
        <end position="72"/>
    </location>
</feature>
<keyword evidence="1" id="KW-0472">Membrane</keyword>
<protein>
    <submittedName>
        <fullName evidence="2">Uncharacterized protein</fullName>
    </submittedName>
</protein>
<evidence type="ECO:0000313" key="3">
    <source>
        <dbReference type="Proteomes" id="UP001190700"/>
    </source>
</evidence>